<evidence type="ECO:0000313" key="2">
    <source>
        <dbReference type="EMBL" id="CAJ0607923.1"/>
    </source>
</evidence>
<sequence>MKWFALILLLIQAGWISSCIFDKVEESKSVLLKDIVANNINDCFAACYEDARCIGIQHWKALNLIKSSYRKHNLQPFLYKCDWH</sequence>
<dbReference type="EMBL" id="CATQJL010000316">
    <property type="protein sequence ID" value="CAJ0607923.1"/>
    <property type="molecule type" value="Genomic_DNA"/>
</dbReference>
<comment type="caution">
    <text evidence="2">The sequence shown here is derived from an EMBL/GenBank/DDBJ whole genome shotgun (WGS) entry which is preliminary data.</text>
</comment>
<feature type="chain" id="PRO_5041445989" description="Apple domain-containing protein" evidence="1">
    <location>
        <begin position="19"/>
        <end position="84"/>
    </location>
</feature>
<keyword evidence="1" id="KW-0732">Signal</keyword>
<evidence type="ECO:0000256" key="1">
    <source>
        <dbReference type="SAM" id="SignalP"/>
    </source>
</evidence>
<dbReference type="AlphaFoldDB" id="A0AA36MFG2"/>
<organism evidence="2 3">
    <name type="scientific">Cylicocyclus nassatus</name>
    <name type="common">Nematode worm</name>
    <dbReference type="NCBI Taxonomy" id="53992"/>
    <lineage>
        <taxon>Eukaryota</taxon>
        <taxon>Metazoa</taxon>
        <taxon>Ecdysozoa</taxon>
        <taxon>Nematoda</taxon>
        <taxon>Chromadorea</taxon>
        <taxon>Rhabditida</taxon>
        <taxon>Rhabditina</taxon>
        <taxon>Rhabditomorpha</taxon>
        <taxon>Strongyloidea</taxon>
        <taxon>Strongylidae</taxon>
        <taxon>Cylicocyclus</taxon>
    </lineage>
</organism>
<reference evidence="2" key="1">
    <citation type="submission" date="2023-07" db="EMBL/GenBank/DDBJ databases">
        <authorList>
            <consortium name="CYATHOMIX"/>
        </authorList>
    </citation>
    <scope>NUCLEOTIDE SEQUENCE</scope>
    <source>
        <strain evidence="2">N/A</strain>
    </source>
</reference>
<evidence type="ECO:0008006" key="4">
    <source>
        <dbReference type="Google" id="ProtNLM"/>
    </source>
</evidence>
<accession>A0AA36MFG2</accession>
<name>A0AA36MFG2_CYLNA</name>
<dbReference type="PROSITE" id="PS51257">
    <property type="entry name" value="PROKAR_LIPOPROTEIN"/>
    <property type="match status" value="1"/>
</dbReference>
<gene>
    <name evidence="2" type="ORF">CYNAS_LOCUS19906</name>
</gene>
<evidence type="ECO:0000313" key="3">
    <source>
        <dbReference type="Proteomes" id="UP001176961"/>
    </source>
</evidence>
<dbReference type="Proteomes" id="UP001176961">
    <property type="component" value="Unassembled WGS sequence"/>
</dbReference>
<proteinExistence type="predicted"/>
<protein>
    <recommendedName>
        <fullName evidence="4">Apple domain-containing protein</fullName>
    </recommendedName>
</protein>
<keyword evidence="3" id="KW-1185">Reference proteome</keyword>
<feature type="signal peptide" evidence="1">
    <location>
        <begin position="1"/>
        <end position="18"/>
    </location>
</feature>